<dbReference type="PANTHER" id="PTHR43014:SF2">
    <property type="entry name" value="MERCURIC REDUCTASE"/>
    <property type="match status" value="1"/>
</dbReference>
<evidence type="ECO:0000256" key="7">
    <source>
        <dbReference type="ARBA" id="ARBA00023284"/>
    </source>
</evidence>
<dbReference type="InterPro" id="IPR023753">
    <property type="entry name" value="FAD/NAD-binding_dom"/>
</dbReference>
<keyword evidence="5 10" id="KW-0560">Oxidoreductase</keyword>
<evidence type="ECO:0000256" key="8">
    <source>
        <dbReference type="PIRSR" id="PIRSR000350-3"/>
    </source>
</evidence>
<evidence type="ECO:0000259" key="12">
    <source>
        <dbReference type="Pfam" id="PF07992"/>
    </source>
</evidence>
<evidence type="ECO:0000256" key="2">
    <source>
        <dbReference type="ARBA" id="ARBA00022630"/>
    </source>
</evidence>
<keyword evidence="6" id="KW-1015">Disulfide bond</keyword>
<evidence type="ECO:0000256" key="5">
    <source>
        <dbReference type="ARBA" id="ARBA00023002"/>
    </source>
</evidence>
<keyword evidence="8" id="KW-0520">NAD</keyword>
<feature type="binding site" evidence="8">
    <location>
        <position position="52"/>
    </location>
    <ligand>
        <name>FAD</name>
        <dbReference type="ChEBI" id="CHEBI:57692"/>
    </ligand>
</feature>
<evidence type="ECO:0000256" key="4">
    <source>
        <dbReference type="ARBA" id="ARBA00022857"/>
    </source>
</evidence>
<keyword evidence="2 10" id="KW-0285">Flavoprotein</keyword>
<feature type="domain" description="FAD/NAD(P)-binding" evidence="12">
    <location>
        <begin position="7"/>
        <end position="315"/>
    </location>
</feature>
<evidence type="ECO:0000256" key="1">
    <source>
        <dbReference type="ARBA" id="ARBA00007532"/>
    </source>
</evidence>
<comment type="cofactor">
    <cofactor evidence="8">
        <name>FAD</name>
        <dbReference type="ChEBI" id="CHEBI:57692"/>
    </cofactor>
    <text evidence="8">Binds 1 FAD per subunit.</text>
</comment>
<gene>
    <name evidence="13" type="ORF">DI533_13555</name>
</gene>
<feature type="binding site" evidence="8">
    <location>
        <position position="116"/>
    </location>
    <ligand>
        <name>FAD</name>
        <dbReference type="ChEBI" id="CHEBI:57692"/>
    </ligand>
</feature>
<reference evidence="13 14" key="1">
    <citation type="submission" date="2017-08" db="EMBL/GenBank/DDBJ databases">
        <title>Infants hospitalized years apart are colonized by the same room-sourced microbial strains.</title>
        <authorList>
            <person name="Brooks B."/>
            <person name="Olm M.R."/>
            <person name="Firek B.A."/>
            <person name="Baker R."/>
            <person name="Thomas B.C."/>
            <person name="Morowitz M.J."/>
            <person name="Banfield J.F."/>
        </authorList>
    </citation>
    <scope>NUCLEOTIDE SEQUENCE [LARGE SCALE GENOMIC DNA]</scope>
    <source>
        <strain evidence="13">S2_003_000_R2_11</strain>
    </source>
</reference>
<dbReference type="InterPro" id="IPR016156">
    <property type="entry name" value="FAD/NAD-linked_Rdtase_dimer_sf"/>
</dbReference>
<dbReference type="GO" id="GO:0050660">
    <property type="term" value="F:flavin adenine dinucleotide binding"/>
    <property type="evidence" value="ECO:0007669"/>
    <property type="project" value="TreeGrafter"/>
</dbReference>
<evidence type="ECO:0000256" key="3">
    <source>
        <dbReference type="ARBA" id="ARBA00022827"/>
    </source>
</evidence>
<dbReference type="Proteomes" id="UP000248975">
    <property type="component" value="Unassembled WGS sequence"/>
</dbReference>
<keyword evidence="4" id="KW-0521">NADP</keyword>
<dbReference type="InterPro" id="IPR001100">
    <property type="entry name" value="Pyr_nuc-diS_OxRdtase"/>
</dbReference>
<feature type="disulfide bond" description="Redox-active" evidence="9">
    <location>
        <begin position="43"/>
        <end position="48"/>
    </location>
</feature>
<dbReference type="SUPFAM" id="SSF51905">
    <property type="entry name" value="FAD/NAD(P)-binding domain"/>
    <property type="match status" value="1"/>
</dbReference>
<organism evidence="13 14">
    <name type="scientific">Cereibacter sphaeroides</name>
    <name type="common">Rhodobacter sphaeroides</name>
    <dbReference type="NCBI Taxonomy" id="1063"/>
    <lineage>
        <taxon>Bacteria</taxon>
        <taxon>Pseudomonadati</taxon>
        <taxon>Pseudomonadota</taxon>
        <taxon>Alphaproteobacteria</taxon>
        <taxon>Rhodobacterales</taxon>
        <taxon>Paracoccaceae</taxon>
        <taxon>Cereibacter</taxon>
    </lineage>
</organism>
<keyword evidence="8" id="KW-0547">Nucleotide-binding</keyword>
<accession>A0A2W5S3H9</accession>
<dbReference type="Gene3D" id="3.50.50.60">
    <property type="entry name" value="FAD/NAD(P)-binding domain"/>
    <property type="match status" value="2"/>
</dbReference>
<dbReference type="Gene3D" id="3.30.390.30">
    <property type="match status" value="1"/>
</dbReference>
<name>A0A2W5S3H9_CERSP</name>
<dbReference type="InterPro" id="IPR012999">
    <property type="entry name" value="Pyr_OxRdtase_I_AS"/>
</dbReference>
<dbReference type="AlphaFoldDB" id="A0A2W5S3H9"/>
<dbReference type="PRINTS" id="PR00411">
    <property type="entry name" value="PNDRDTASEI"/>
</dbReference>
<dbReference type="Pfam" id="PF07992">
    <property type="entry name" value="Pyr_redox_2"/>
    <property type="match status" value="1"/>
</dbReference>
<dbReference type="PROSITE" id="PS00076">
    <property type="entry name" value="PYRIDINE_REDOX_1"/>
    <property type="match status" value="1"/>
</dbReference>
<evidence type="ECO:0000256" key="9">
    <source>
        <dbReference type="PIRSR" id="PIRSR000350-4"/>
    </source>
</evidence>
<dbReference type="EMBL" id="QFQS01000003">
    <property type="protein sequence ID" value="PZQ96626.1"/>
    <property type="molecule type" value="Genomic_DNA"/>
</dbReference>
<dbReference type="GO" id="GO:0016668">
    <property type="term" value="F:oxidoreductase activity, acting on a sulfur group of donors, NAD(P) as acceptor"/>
    <property type="evidence" value="ECO:0007669"/>
    <property type="project" value="InterPro"/>
</dbReference>
<keyword evidence="7 10" id="KW-0676">Redox-active center</keyword>
<proteinExistence type="inferred from homology"/>
<dbReference type="PIRSF" id="PIRSF000350">
    <property type="entry name" value="Mercury_reductase_MerA"/>
    <property type="match status" value="1"/>
</dbReference>
<keyword evidence="3 8" id="KW-0274">FAD</keyword>
<comment type="caution">
    <text evidence="13">The sequence shown here is derived from an EMBL/GenBank/DDBJ whole genome shotgun (WGS) entry which is preliminary data.</text>
</comment>
<feature type="binding site" evidence="8">
    <location>
        <position position="302"/>
    </location>
    <ligand>
        <name>FAD</name>
        <dbReference type="ChEBI" id="CHEBI:57692"/>
    </ligand>
</feature>
<feature type="binding site" evidence="8">
    <location>
        <begin position="177"/>
        <end position="184"/>
    </location>
    <ligand>
        <name>NAD(+)</name>
        <dbReference type="ChEBI" id="CHEBI:57540"/>
    </ligand>
</feature>
<sequence>MERVSTDICVIGAGSGGLSVAAGAAQMGARVVLIEAADMGGDCLNHGCVPSKALLAAAKAAHAMTDGARFGITPVTPEVDFAAVQRHVAGVIATIAPVDSQERFEKLGVQVIRAWGRFISPTKLQAGGQIVAARRFVIATGSRPFIPDIPGLCDVPYLTNETVFSVIEKPSHLLILGSGPIAMEMAQAHCRLGCQVTVIGRSPALAREDRELATPVLDQLQAEGVKIIEDGAAERIEGGTGVAVILSDGRRMTGSHLLVATGRKVALDDLGLEAAGVKRTDRGVGVDKSLRTSNRRIYAVGDAAGQGQFTHLAGYHAGVVIRQIVLGLPAKASSAHIPRATYTDPELAQVGLTEAEARKIHGDRLTVLHWPLRDNDRAQTERRAEGLIKLVVANGRPIGAGIVGYQAGELISLWAFAISSKAKLSVIAGMVQPYPTLGEVSKRVAGAYFSPKLFDNPWVKRIVGLVQRWLP</sequence>
<dbReference type="SUPFAM" id="SSF55424">
    <property type="entry name" value="FAD/NAD-linked reductases, dimerisation (C-terminal) domain"/>
    <property type="match status" value="1"/>
</dbReference>
<feature type="binding site" evidence="8">
    <location>
        <begin position="140"/>
        <end position="142"/>
    </location>
    <ligand>
        <name>FAD</name>
        <dbReference type="ChEBI" id="CHEBI:57692"/>
    </ligand>
</feature>
<feature type="binding site" evidence="8">
    <location>
        <position position="262"/>
    </location>
    <ligand>
        <name>NAD(+)</name>
        <dbReference type="ChEBI" id="CHEBI:57540"/>
    </ligand>
</feature>
<dbReference type="InterPro" id="IPR036188">
    <property type="entry name" value="FAD/NAD-bd_sf"/>
</dbReference>
<dbReference type="PANTHER" id="PTHR43014">
    <property type="entry name" value="MERCURIC REDUCTASE"/>
    <property type="match status" value="1"/>
</dbReference>
<evidence type="ECO:0000256" key="10">
    <source>
        <dbReference type="RuleBase" id="RU003691"/>
    </source>
</evidence>
<evidence type="ECO:0000313" key="14">
    <source>
        <dbReference type="Proteomes" id="UP000248975"/>
    </source>
</evidence>
<protein>
    <submittedName>
        <fullName evidence="13">Dihydrolipoamide dehydrogenase</fullName>
    </submittedName>
</protein>
<evidence type="ECO:0000256" key="6">
    <source>
        <dbReference type="ARBA" id="ARBA00023157"/>
    </source>
</evidence>
<dbReference type="InterPro" id="IPR004099">
    <property type="entry name" value="Pyr_nucl-diS_OxRdtase_dimer"/>
</dbReference>
<dbReference type="Pfam" id="PF02852">
    <property type="entry name" value="Pyr_redox_dim"/>
    <property type="match status" value="1"/>
</dbReference>
<feature type="domain" description="Pyridine nucleotide-disulphide oxidoreductase dimerisation" evidence="11">
    <location>
        <begin position="337"/>
        <end position="442"/>
    </location>
</feature>
<dbReference type="GO" id="GO:0003955">
    <property type="term" value="F:NAD(P)H dehydrogenase (quinone) activity"/>
    <property type="evidence" value="ECO:0007669"/>
    <property type="project" value="TreeGrafter"/>
</dbReference>
<comment type="similarity">
    <text evidence="1 10">Belongs to the class-I pyridine nucleotide-disulfide oxidoreductase family.</text>
</comment>
<evidence type="ECO:0000259" key="11">
    <source>
        <dbReference type="Pfam" id="PF02852"/>
    </source>
</evidence>
<dbReference type="PRINTS" id="PR00368">
    <property type="entry name" value="FADPNR"/>
</dbReference>
<evidence type="ECO:0000313" key="13">
    <source>
        <dbReference type="EMBL" id="PZQ96626.1"/>
    </source>
</evidence>